<feature type="modified residue" description="N6-acetyllysine" evidence="13">
    <location>
        <position position="195"/>
    </location>
</feature>
<evidence type="ECO:0000256" key="13">
    <source>
        <dbReference type="PIRSR" id="PIRSR602124-3"/>
    </source>
</evidence>
<comment type="subcellular location">
    <subcellularLocation>
        <location evidence="1">Mitochondrion inner membrane</location>
    </subcellularLocation>
</comment>
<dbReference type="PANTHER" id="PTHR44500">
    <property type="entry name" value="DNAJ HOMOLOG SUBFAMILY C MEMBER 12"/>
    <property type="match status" value="1"/>
</dbReference>
<feature type="binding site" evidence="12">
    <location>
        <position position="222"/>
    </location>
    <ligand>
        <name>Zn(2+)</name>
        <dbReference type="ChEBI" id="CHEBI:29105"/>
    </ligand>
</feature>
<dbReference type="InterPro" id="IPR002124">
    <property type="entry name" value="Cyt_c_oxidase_su5b"/>
</dbReference>
<keyword evidence="8" id="KW-0496">Mitochondrion</keyword>
<dbReference type="Gene3D" id="2.60.11.10">
    <property type="entry name" value="Cytochrome c oxidase, subunit Vb"/>
    <property type="match status" value="1"/>
</dbReference>
<feature type="modified residue" description="N6-acetyllysine" evidence="13">
    <location>
        <position position="230"/>
    </location>
</feature>
<dbReference type="FunFam" id="2.60.11.10:FF:000001">
    <property type="entry name" value="Cytochrome c oxidase subunit 5B, mitochondrial"/>
    <property type="match status" value="1"/>
</dbReference>
<dbReference type="GO" id="GO:0006123">
    <property type="term" value="P:mitochondrial electron transport, cytochrome c to oxygen"/>
    <property type="evidence" value="ECO:0007669"/>
    <property type="project" value="InterPro"/>
</dbReference>
<dbReference type="PANTHER" id="PTHR44500:SF1">
    <property type="entry name" value="DNAJ HOMOLOG SUBFAMILY C MEMBER 12"/>
    <property type="match status" value="1"/>
</dbReference>
<dbReference type="InterPro" id="IPR036869">
    <property type="entry name" value="J_dom_sf"/>
</dbReference>
<feature type="binding site" evidence="12">
    <location>
        <position position="225"/>
    </location>
    <ligand>
        <name>Zn(2+)</name>
        <dbReference type="ChEBI" id="CHEBI:29105"/>
    </ligand>
</feature>
<dbReference type="SUPFAM" id="SSF46565">
    <property type="entry name" value="Chaperone J-domain"/>
    <property type="match status" value="1"/>
</dbReference>
<dbReference type="Pfam" id="PF01215">
    <property type="entry name" value="COX5B"/>
    <property type="match status" value="1"/>
</dbReference>
<dbReference type="CDD" id="cd00924">
    <property type="entry name" value="Cyt_c_Oxidase_Vb"/>
    <property type="match status" value="1"/>
</dbReference>
<keyword evidence="16" id="KW-1185">Reference proteome</keyword>
<gene>
    <name evidence="15" type="ORF">P4O66_013370</name>
</gene>
<sequence length="238" mass="27372">METILNCKLEDLEDYYRLLGCDELSTTDQIVSEFKVRALACHPDKHPANPKAVEEFQKLQEAKEVLTDETKRKKYDFWLRSRITVPFSEWQALSDSVKTSIHWAVRTKKEQMLEQAKDTNAKSTENQARQWPAEVISSDEQLSSSIPTNEEQAVGLERRVLQAMKKGEDPYSILKPKEYAGTKKDPHIVPGISDKRLVGCLCEEDNTAIVWFWLHAGDPQRCPSCGSYYKLIHHELPH</sequence>
<dbReference type="Proteomes" id="UP001239994">
    <property type="component" value="Unassembled WGS sequence"/>
</dbReference>
<keyword evidence="6" id="KW-0809">Transit peptide</keyword>
<dbReference type="PROSITE" id="PS50076">
    <property type="entry name" value="DNAJ_2"/>
    <property type="match status" value="1"/>
</dbReference>
<dbReference type="EMBL" id="JAROKS010000020">
    <property type="protein sequence ID" value="KAK1791355.1"/>
    <property type="molecule type" value="Genomic_DNA"/>
</dbReference>
<proteinExistence type="predicted"/>
<evidence type="ECO:0000259" key="14">
    <source>
        <dbReference type="PROSITE" id="PS50076"/>
    </source>
</evidence>
<keyword evidence="9" id="KW-0472">Membrane</keyword>
<evidence type="ECO:0000256" key="9">
    <source>
        <dbReference type="ARBA" id="ARBA00023136"/>
    </source>
</evidence>
<feature type="modified residue" description="N6-acetyllysine" evidence="13">
    <location>
        <position position="177"/>
    </location>
</feature>
<evidence type="ECO:0000313" key="16">
    <source>
        <dbReference type="Proteomes" id="UP001239994"/>
    </source>
</evidence>
<reference evidence="15" key="1">
    <citation type="submission" date="2023-03" db="EMBL/GenBank/DDBJ databases">
        <title>Electrophorus voltai genome.</title>
        <authorList>
            <person name="Bian C."/>
        </authorList>
    </citation>
    <scope>NUCLEOTIDE SEQUENCE</scope>
    <source>
        <strain evidence="15">CB-2022</strain>
        <tissue evidence="15">Muscle</tissue>
    </source>
</reference>
<name>A0AAD9DQF2_9TELE</name>
<evidence type="ECO:0000256" key="6">
    <source>
        <dbReference type="ARBA" id="ARBA00022946"/>
    </source>
</evidence>
<dbReference type="GO" id="GO:0005743">
    <property type="term" value="C:mitochondrial inner membrane"/>
    <property type="evidence" value="ECO:0007669"/>
    <property type="project" value="UniProtKB-SubCell"/>
</dbReference>
<dbReference type="PROSITE" id="PS00848">
    <property type="entry name" value="COX5B_1"/>
    <property type="match status" value="1"/>
</dbReference>
<keyword evidence="10" id="KW-0143">Chaperone</keyword>
<accession>A0AAD9DQF2</accession>
<evidence type="ECO:0000256" key="4">
    <source>
        <dbReference type="ARBA" id="ARBA00022792"/>
    </source>
</evidence>
<evidence type="ECO:0000256" key="12">
    <source>
        <dbReference type="PIRSR" id="PIRSR602124-1"/>
    </source>
</evidence>
<keyword evidence="5 12" id="KW-0862">Zinc</keyword>
<dbReference type="Pfam" id="PF00226">
    <property type="entry name" value="DnaJ"/>
    <property type="match status" value="1"/>
</dbReference>
<evidence type="ECO:0000256" key="2">
    <source>
        <dbReference type="ARBA" id="ARBA00020224"/>
    </source>
</evidence>
<evidence type="ECO:0000256" key="7">
    <source>
        <dbReference type="ARBA" id="ARBA00022990"/>
    </source>
</evidence>
<protein>
    <recommendedName>
        <fullName evidence="2">Cytochrome c oxidase subunit 5B, mitochondrial</fullName>
    </recommendedName>
    <alternativeName>
        <fullName evidence="11">Cytochrome c oxidase polypeptide Vb</fullName>
    </alternativeName>
</protein>
<evidence type="ECO:0000313" key="15">
    <source>
        <dbReference type="EMBL" id="KAK1791355.1"/>
    </source>
</evidence>
<dbReference type="PROSITE" id="PS51359">
    <property type="entry name" value="COX5B_2"/>
    <property type="match status" value="1"/>
</dbReference>
<dbReference type="PRINTS" id="PR00625">
    <property type="entry name" value="JDOMAIN"/>
</dbReference>
<evidence type="ECO:0000256" key="11">
    <source>
        <dbReference type="ARBA" id="ARBA00031048"/>
    </source>
</evidence>
<dbReference type="GO" id="GO:0045277">
    <property type="term" value="C:respiratory chain complex IV"/>
    <property type="evidence" value="ECO:0007669"/>
    <property type="project" value="InterPro"/>
</dbReference>
<evidence type="ECO:0000256" key="3">
    <source>
        <dbReference type="ARBA" id="ARBA00022723"/>
    </source>
</evidence>
<dbReference type="CDD" id="cd06257">
    <property type="entry name" value="DnaJ"/>
    <property type="match status" value="1"/>
</dbReference>
<dbReference type="InterPro" id="IPR001623">
    <property type="entry name" value="DnaJ_domain"/>
</dbReference>
<keyword evidence="4" id="KW-0999">Mitochondrion inner membrane</keyword>
<organism evidence="15 16">
    <name type="scientific">Electrophorus voltai</name>
    <dbReference type="NCBI Taxonomy" id="2609070"/>
    <lineage>
        <taxon>Eukaryota</taxon>
        <taxon>Metazoa</taxon>
        <taxon>Chordata</taxon>
        <taxon>Craniata</taxon>
        <taxon>Vertebrata</taxon>
        <taxon>Euteleostomi</taxon>
        <taxon>Actinopterygii</taxon>
        <taxon>Neopterygii</taxon>
        <taxon>Teleostei</taxon>
        <taxon>Ostariophysi</taxon>
        <taxon>Gymnotiformes</taxon>
        <taxon>Gymnotoidei</taxon>
        <taxon>Gymnotidae</taxon>
        <taxon>Electrophorus</taxon>
    </lineage>
</organism>
<feature type="domain" description="J" evidence="14">
    <location>
        <begin position="14"/>
        <end position="79"/>
    </location>
</feature>
<feature type="binding site" evidence="12">
    <location>
        <position position="200"/>
    </location>
    <ligand>
        <name>Zn(2+)</name>
        <dbReference type="ChEBI" id="CHEBI:29105"/>
    </ligand>
</feature>
<evidence type="ECO:0000256" key="8">
    <source>
        <dbReference type="ARBA" id="ARBA00023128"/>
    </source>
</evidence>
<comment type="caution">
    <text evidence="15">The sequence shown here is derived from an EMBL/GenBank/DDBJ whole genome shotgun (WGS) entry which is preliminary data.</text>
</comment>
<keyword evidence="3 12" id="KW-0479">Metal-binding</keyword>
<evidence type="ECO:0000256" key="10">
    <source>
        <dbReference type="ARBA" id="ARBA00023186"/>
    </source>
</evidence>
<dbReference type="AlphaFoldDB" id="A0AAD9DQF2"/>
<keyword evidence="7" id="KW-0007">Acetylation</keyword>
<feature type="binding site" evidence="12">
    <location>
        <position position="202"/>
    </location>
    <ligand>
        <name>Zn(2+)</name>
        <dbReference type="ChEBI" id="CHEBI:29105"/>
    </ligand>
</feature>
<dbReference type="InterPro" id="IPR029827">
    <property type="entry name" value="JDP1-like"/>
</dbReference>
<dbReference type="SUPFAM" id="SSF57802">
    <property type="entry name" value="Rubredoxin-like"/>
    <property type="match status" value="1"/>
</dbReference>
<dbReference type="SMART" id="SM00271">
    <property type="entry name" value="DnaJ"/>
    <property type="match status" value="1"/>
</dbReference>
<dbReference type="InterPro" id="IPR036972">
    <property type="entry name" value="Cyt_c_oxidase_su5b_sf"/>
</dbReference>
<dbReference type="Gene3D" id="1.10.287.110">
    <property type="entry name" value="DnaJ domain"/>
    <property type="match status" value="1"/>
</dbReference>
<evidence type="ECO:0000256" key="5">
    <source>
        <dbReference type="ARBA" id="ARBA00022833"/>
    </source>
</evidence>
<evidence type="ECO:0000256" key="1">
    <source>
        <dbReference type="ARBA" id="ARBA00004273"/>
    </source>
</evidence>
<dbReference type="GO" id="GO:0046872">
    <property type="term" value="F:metal ion binding"/>
    <property type="evidence" value="ECO:0007669"/>
    <property type="project" value="UniProtKB-KW"/>
</dbReference>